<keyword evidence="12 19" id="KW-0375">Hydrogen ion transport</keyword>
<keyword evidence="15 19" id="KW-0560">Oxidoreductase</keyword>
<dbReference type="RefSeq" id="WP_169641915.1">
    <property type="nucleotide sequence ID" value="NZ_CP048788.1"/>
</dbReference>
<keyword evidence="26" id="KW-1185">Reference proteome</keyword>
<evidence type="ECO:0000256" key="5">
    <source>
        <dbReference type="ARBA" id="ARBA00022475"/>
    </source>
</evidence>
<comment type="function">
    <text evidence="19">C-type cytochrome. Part of the cbb3-type cytochrome c oxidase complex.</text>
</comment>
<keyword evidence="8 19" id="KW-0679">Respiratory chain</keyword>
<feature type="binding site" description="axial binding residue" evidence="20">
    <location>
        <position position="125"/>
    </location>
    <ligand>
        <name>heme c</name>
        <dbReference type="ChEBI" id="CHEBI:61717"/>
        <label>1</label>
    </ligand>
    <ligandPart>
        <name>Fe</name>
        <dbReference type="ChEBI" id="CHEBI:18248"/>
    </ligandPart>
</feature>
<gene>
    <name evidence="25" type="primary">ccoP</name>
    <name evidence="25" type="ORF">G3256_16710</name>
</gene>
<dbReference type="PANTHER" id="PTHR33751">
    <property type="entry name" value="CBB3-TYPE CYTOCHROME C OXIDASE SUBUNIT FIXP"/>
    <property type="match status" value="1"/>
</dbReference>
<reference evidence="25 26" key="1">
    <citation type="submission" date="2020-02" db="EMBL/GenBank/DDBJ databases">
        <title>Genome sequence of Roseobacter ponti.</title>
        <authorList>
            <person name="Hollensteiner J."/>
            <person name="Schneider D."/>
            <person name="Poehlein A."/>
            <person name="Daniel R."/>
        </authorList>
    </citation>
    <scope>NUCLEOTIDE SEQUENCE [LARGE SCALE GENOMIC DNA]</scope>
    <source>
        <strain evidence="25 26">DSM 106830</strain>
    </source>
</reference>
<dbReference type="Gene3D" id="1.10.760.10">
    <property type="entry name" value="Cytochrome c-like domain"/>
    <property type="match status" value="2"/>
</dbReference>
<evidence type="ECO:0000313" key="26">
    <source>
        <dbReference type="Proteomes" id="UP000503308"/>
    </source>
</evidence>
<proteinExistence type="inferred from homology"/>
<keyword evidence="7 19" id="KW-0349">Heme</keyword>
<protein>
    <recommendedName>
        <fullName evidence="19">Cbb3-type cytochrome c oxidase subunit</fullName>
    </recommendedName>
</protein>
<dbReference type="InterPro" id="IPR036909">
    <property type="entry name" value="Cyt_c-like_dom_sf"/>
</dbReference>
<sequence length="288" mass="31098">MTKVPPKQDGDPDTTGHTWDGIEEFDNPMPRWWLWTFYITIIWAVAYTIAYPAWPLVSSATAGILGYSTRGEVISDIAAVEEANAGINTQLAEAEITEISLNPELNSYAVSAGAAVYRTWCTQCHGSGAGGAVGYPNLLDNDWLWGGSVEAIYSTVAHGIRNEEDPDARYSEMPVFGDILEEEEIAQVANYVMTLSGGTPVDAAASQAGEAIYADNCSACHGDNGLGNNDLGAPNIADQIWLYGGDYDTLVETVTYSRYGVMPPWQQRLSEAELRAVSLYVHQLGGGE</sequence>
<name>A0A858SVH6_9RHOB</name>
<evidence type="ECO:0000256" key="7">
    <source>
        <dbReference type="ARBA" id="ARBA00022617"/>
    </source>
</evidence>
<dbReference type="UniPathway" id="UPA00705"/>
<keyword evidence="14 23" id="KW-1133">Transmembrane helix</keyword>
<comment type="subcellular location">
    <subcellularLocation>
        <location evidence="1 19">Cell inner membrane</location>
    </subcellularLocation>
</comment>
<evidence type="ECO:0000256" key="10">
    <source>
        <dbReference type="ARBA" id="ARBA00022723"/>
    </source>
</evidence>
<evidence type="ECO:0000256" key="8">
    <source>
        <dbReference type="ARBA" id="ARBA00022660"/>
    </source>
</evidence>
<dbReference type="InterPro" id="IPR009056">
    <property type="entry name" value="Cyt_c-like_dom"/>
</dbReference>
<evidence type="ECO:0000256" key="2">
    <source>
        <dbReference type="ARBA" id="ARBA00004673"/>
    </source>
</evidence>
<evidence type="ECO:0000256" key="23">
    <source>
        <dbReference type="SAM" id="Phobius"/>
    </source>
</evidence>
<feature type="domain" description="Cytochrome c" evidence="24">
    <location>
        <begin position="204"/>
        <end position="285"/>
    </location>
</feature>
<accession>A0A858SVH6</accession>
<dbReference type="InterPro" id="IPR008168">
    <property type="entry name" value="Cyt_C_IC"/>
</dbReference>
<dbReference type="Pfam" id="PF13442">
    <property type="entry name" value="Cytochrome_CBB3"/>
    <property type="match status" value="2"/>
</dbReference>
<dbReference type="GO" id="GO:1902600">
    <property type="term" value="P:proton transmembrane transport"/>
    <property type="evidence" value="ECO:0007669"/>
    <property type="project" value="UniProtKB-KW"/>
</dbReference>
<dbReference type="GO" id="GO:0005886">
    <property type="term" value="C:plasma membrane"/>
    <property type="evidence" value="ECO:0007669"/>
    <property type="project" value="UniProtKB-SubCell"/>
</dbReference>
<dbReference type="InterPro" id="IPR004678">
    <property type="entry name" value="Cyt_c_oxidase_cbb3_su3"/>
</dbReference>
<feature type="binding site" description="covalent" evidence="21">
    <location>
        <position position="220"/>
    </location>
    <ligand>
        <name>heme c</name>
        <dbReference type="ChEBI" id="CHEBI:61717"/>
        <label>2</label>
    </ligand>
</feature>
<evidence type="ECO:0000256" key="9">
    <source>
        <dbReference type="ARBA" id="ARBA00022692"/>
    </source>
</evidence>
<dbReference type="PROSITE" id="PS51007">
    <property type="entry name" value="CYTC"/>
    <property type="match status" value="2"/>
</dbReference>
<evidence type="ECO:0000313" key="25">
    <source>
        <dbReference type="EMBL" id="QJF52695.1"/>
    </source>
</evidence>
<dbReference type="GO" id="GO:0020037">
    <property type="term" value="F:heme binding"/>
    <property type="evidence" value="ECO:0007669"/>
    <property type="project" value="InterPro"/>
</dbReference>
<evidence type="ECO:0000256" key="20">
    <source>
        <dbReference type="PIRSR" id="PIRSR000006-1"/>
    </source>
</evidence>
<dbReference type="GO" id="GO:0005506">
    <property type="term" value="F:iron ion binding"/>
    <property type="evidence" value="ECO:0007669"/>
    <property type="project" value="InterPro"/>
</dbReference>
<evidence type="ECO:0000256" key="1">
    <source>
        <dbReference type="ARBA" id="ARBA00004533"/>
    </source>
</evidence>
<dbReference type="PANTHER" id="PTHR33751:SF1">
    <property type="entry name" value="CBB3-TYPE CYTOCHROME C OXIDASE SUBUNIT FIXP"/>
    <property type="match status" value="1"/>
</dbReference>
<evidence type="ECO:0000256" key="22">
    <source>
        <dbReference type="SAM" id="MobiDB-lite"/>
    </source>
</evidence>
<dbReference type="InterPro" id="IPR038414">
    <property type="entry name" value="CcoP_N_sf"/>
</dbReference>
<dbReference type="Pfam" id="PF14715">
    <property type="entry name" value="FixP_N"/>
    <property type="match status" value="1"/>
</dbReference>
<keyword evidence="10 19" id="KW-0479">Metal-binding</keyword>
<feature type="binding site" description="axial binding residue" evidence="20">
    <location>
        <position position="173"/>
    </location>
    <ligand>
        <name>heme c</name>
        <dbReference type="ChEBI" id="CHEBI:61717"/>
        <label>2</label>
    </ligand>
    <ligandPart>
        <name>Fe</name>
        <dbReference type="ChEBI" id="CHEBI:18248"/>
    </ligandPart>
</feature>
<evidence type="ECO:0000256" key="21">
    <source>
        <dbReference type="PIRSR" id="PIRSR000006-2"/>
    </source>
</evidence>
<evidence type="ECO:0000256" key="13">
    <source>
        <dbReference type="ARBA" id="ARBA00022982"/>
    </source>
</evidence>
<feature type="binding site" description="axial binding residue" evidence="20">
    <location>
        <position position="221"/>
    </location>
    <ligand>
        <name>heme c</name>
        <dbReference type="ChEBI" id="CHEBI:61717"/>
        <label>2</label>
    </ligand>
    <ligandPart>
        <name>Fe</name>
        <dbReference type="ChEBI" id="CHEBI:18248"/>
    </ligandPart>
</feature>
<feature type="binding site" description="covalent" evidence="21">
    <location>
        <position position="121"/>
    </location>
    <ligand>
        <name>heme c</name>
        <dbReference type="ChEBI" id="CHEBI:61717"/>
        <label>1</label>
    </ligand>
</feature>
<dbReference type="GO" id="GO:0016491">
    <property type="term" value="F:oxidoreductase activity"/>
    <property type="evidence" value="ECO:0007669"/>
    <property type="project" value="UniProtKB-KW"/>
</dbReference>
<dbReference type="EMBL" id="CP048788">
    <property type="protein sequence ID" value="QJF52695.1"/>
    <property type="molecule type" value="Genomic_DNA"/>
</dbReference>
<keyword evidence="17 19" id="KW-0406">Ion transport</keyword>
<dbReference type="KEGG" id="rpon:G3256_16710"/>
<organism evidence="25 26">
    <name type="scientific">Roseobacter ponti</name>
    <dbReference type="NCBI Taxonomy" id="1891787"/>
    <lineage>
        <taxon>Bacteria</taxon>
        <taxon>Pseudomonadati</taxon>
        <taxon>Pseudomonadota</taxon>
        <taxon>Alphaproteobacteria</taxon>
        <taxon>Rhodobacterales</taxon>
        <taxon>Roseobacteraceae</taxon>
        <taxon>Roseobacter</taxon>
    </lineage>
</organism>
<feature type="transmembrane region" description="Helical" evidence="23">
    <location>
        <begin position="32"/>
        <end position="54"/>
    </location>
</feature>
<feature type="compositionally biased region" description="Basic and acidic residues" evidence="22">
    <location>
        <begin position="1"/>
        <end position="10"/>
    </location>
</feature>
<keyword evidence="5 19" id="KW-1003">Cell membrane</keyword>
<feature type="binding site" description="axial binding residue" evidence="20">
    <location>
        <position position="262"/>
    </location>
    <ligand>
        <name>heme c</name>
        <dbReference type="ChEBI" id="CHEBI:61717"/>
        <label>1</label>
    </ligand>
    <ligandPart>
        <name>Fe</name>
        <dbReference type="ChEBI" id="CHEBI:18248"/>
    </ligandPart>
</feature>
<dbReference type="NCBIfam" id="TIGR00782">
    <property type="entry name" value="ccoP"/>
    <property type="match status" value="1"/>
</dbReference>
<comment type="subunit">
    <text evidence="19">Component of the cbb3-type cytochrome c oxidase.</text>
</comment>
<dbReference type="GO" id="GO:0006119">
    <property type="term" value="P:oxidative phosphorylation"/>
    <property type="evidence" value="ECO:0007669"/>
    <property type="project" value="UniProtKB-UniPathway"/>
</dbReference>
<keyword evidence="9 23" id="KW-0812">Transmembrane</keyword>
<evidence type="ECO:0000259" key="24">
    <source>
        <dbReference type="PROSITE" id="PS51007"/>
    </source>
</evidence>
<evidence type="ECO:0000256" key="15">
    <source>
        <dbReference type="ARBA" id="ARBA00023002"/>
    </source>
</evidence>
<feature type="binding site" description="covalent" evidence="21">
    <location>
        <position position="124"/>
    </location>
    <ligand>
        <name>heme c</name>
        <dbReference type="ChEBI" id="CHEBI:61717"/>
        <label>1</label>
    </ligand>
</feature>
<evidence type="ECO:0000256" key="14">
    <source>
        <dbReference type="ARBA" id="ARBA00022989"/>
    </source>
</evidence>
<evidence type="ECO:0000256" key="16">
    <source>
        <dbReference type="ARBA" id="ARBA00023004"/>
    </source>
</evidence>
<dbReference type="GO" id="GO:0009055">
    <property type="term" value="F:electron transfer activity"/>
    <property type="evidence" value="ECO:0007669"/>
    <property type="project" value="InterPro"/>
</dbReference>
<dbReference type="InterPro" id="IPR050597">
    <property type="entry name" value="Cytochrome_c_Oxidase_Subunit"/>
</dbReference>
<evidence type="ECO:0000256" key="18">
    <source>
        <dbReference type="ARBA" id="ARBA00023136"/>
    </source>
</evidence>
<dbReference type="Gene3D" id="6.10.280.130">
    <property type="match status" value="1"/>
</dbReference>
<keyword evidence="16 19" id="KW-0408">Iron</keyword>
<dbReference type="PRINTS" id="PR00605">
    <property type="entry name" value="CYTCHROMECIC"/>
</dbReference>
<evidence type="ECO:0000256" key="12">
    <source>
        <dbReference type="ARBA" id="ARBA00022781"/>
    </source>
</evidence>
<evidence type="ECO:0000256" key="19">
    <source>
        <dbReference type="PIRNR" id="PIRNR000006"/>
    </source>
</evidence>
<keyword evidence="13 19" id="KW-0249">Electron transport</keyword>
<feature type="region of interest" description="Disordered" evidence="22">
    <location>
        <begin position="1"/>
        <end position="20"/>
    </location>
</feature>
<dbReference type="AlphaFoldDB" id="A0A858SVH6"/>
<dbReference type="Proteomes" id="UP000503308">
    <property type="component" value="Chromosome"/>
</dbReference>
<dbReference type="InterPro" id="IPR032858">
    <property type="entry name" value="CcoP_N"/>
</dbReference>
<evidence type="ECO:0000256" key="17">
    <source>
        <dbReference type="ARBA" id="ARBA00023065"/>
    </source>
</evidence>
<evidence type="ECO:0000256" key="3">
    <source>
        <dbReference type="ARBA" id="ARBA00006113"/>
    </source>
</evidence>
<evidence type="ECO:0000256" key="11">
    <source>
        <dbReference type="ARBA" id="ARBA00022737"/>
    </source>
</evidence>
<dbReference type="PIRSF" id="PIRSF000006">
    <property type="entry name" value="Cbb3-Cox_fixP"/>
    <property type="match status" value="1"/>
</dbReference>
<feature type="binding site" description="covalent" evidence="21">
    <location>
        <position position="217"/>
    </location>
    <ligand>
        <name>heme c</name>
        <dbReference type="ChEBI" id="CHEBI:61717"/>
        <label>2</label>
    </ligand>
</feature>
<feature type="domain" description="Cytochrome c" evidence="24">
    <location>
        <begin position="108"/>
        <end position="196"/>
    </location>
</feature>
<evidence type="ECO:0000256" key="6">
    <source>
        <dbReference type="ARBA" id="ARBA00022519"/>
    </source>
</evidence>
<keyword evidence="6 19" id="KW-0997">Cell inner membrane</keyword>
<comment type="pathway">
    <text evidence="2 19">Energy metabolism; oxidative phosphorylation.</text>
</comment>
<comment type="cofactor">
    <cofactor evidence="19 21">
        <name>heme c</name>
        <dbReference type="ChEBI" id="CHEBI:61717"/>
    </cofactor>
    <text evidence="19 21">Binds 2 heme C groups per subunit.</text>
</comment>
<keyword evidence="11" id="KW-0677">Repeat</keyword>
<dbReference type="SUPFAM" id="SSF46626">
    <property type="entry name" value="Cytochrome c"/>
    <property type="match status" value="2"/>
</dbReference>
<comment type="similarity">
    <text evidence="3 19">Belongs to the CcoP / FixP family.</text>
</comment>
<keyword evidence="4 19" id="KW-0813">Transport</keyword>
<evidence type="ECO:0000256" key="4">
    <source>
        <dbReference type="ARBA" id="ARBA00022448"/>
    </source>
</evidence>
<keyword evidence="18 19" id="KW-0472">Membrane</keyword>